<evidence type="ECO:0000313" key="2">
    <source>
        <dbReference type="EMBL" id="KAH0452651.1"/>
    </source>
</evidence>
<reference evidence="2 3" key="1">
    <citation type="journal article" date="2021" name="Hortic Res">
        <title>Chromosome-scale assembly of the Dendrobium chrysotoxum genome enhances the understanding of orchid evolution.</title>
        <authorList>
            <person name="Zhang Y."/>
            <person name="Zhang G.Q."/>
            <person name="Zhang D."/>
            <person name="Liu X.D."/>
            <person name="Xu X.Y."/>
            <person name="Sun W.H."/>
            <person name="Yu X."/>
            <person name="Zhu X."/>
            <person name="Wang Z.W."/>
            <person name="Zhao X."/>
            <person name="Zhong W.Y."/>
            <person name="Chen H."/>
            <person name="Yin W.L."/>
            <person name="Huang T."/>
            <person name="Niu S.C."/>
            <person name="Liu Z.J."/>
        </authorList>
    </citation>
    <scope>NUCLEOTIDE SEQUENCE [LARGE SCALE GENOMIC DNA]</scope>
    <source>
        <strain evidence="2">Lindl</strain>
    </source>
</reference>
<dbReference type="Gene3D" id="3.40.30.10">
    <property type="entry name" value="Glutaredoxin"/>
    <property type="match status" value="1"/>
</dbReference>
<evidence type="ECO:0000313" key="3">
    <source>
        <dbReference type="Proteomes" id="UP000775213"/>
    </source>
</evidence>
<gene>
    <name evidence="2" type="ORF">IEQ34_019950</name>
</gene>
<feature type="region of interest" description="Disordered" evidence="1">
    <location>
        <begin position="190"/>
        <end position="220"/>
    </location>
</feature>
<dbReference type="SUPFAM" id="SSF52833">
    <property type="entry name" value="Thioredoxin-like"/>
    <property type="match status" value="1"/>
</dbReference>
<dbReference type="InterPro" id="IPR036249">
    <property type="entry name" value="Thioredoxin-like_sf"/>
</dbReference>
<protein>
    <recommendedName>
        <fullName evidence="4">Diacylglycerol O-acyltransferase 3, cytosolic</fullName>
    </recommendedName>
</protein>
<proteinExistence type="predicted"/>
<evidence type="ECO:0008006" key="4">
    <source>
        <dbReference type="Google" id="ProtNLM"/>
    </source>
</evidence>
<evidence type="ECO:0000256" key="1">
    <source>
        <dbReference type="SAM" id="MobiDB-lite"/>
    </source>
</evidence>
<comment type="caution">
    <text evidence="2">The sequence shown here is derived from an EMBL/GenBank/DDBJ whole genome shotgun (WGS) entry which is preliminary data.</text>
</comment>
<organism evidence="2 3">
    <name type="scientific">Dendrobium chrysotoxum</name>
    <name type="common">Orchid</name>
    <dbReference type="NCBI Taxonomy" id="161865"/>
    <lineage>
        <taxon>Eukaryota</taxon>
        <taxon>Viridiplantae</taxon>
        <taxon>Streptophyta</taxon>
        <taxon>Embryophyta</taxon>
        <taxon>Tracheophyta</taxon>
        <taxon>Spermatophyta</taxon>
        <taxon>Magnoliopsida</taxon>
        <taxon>Liliopsida</taxon>
        <taxon>Asparagales</taxon>
        <taxon>Orchidaceae</taxon>
        <taxon>Epidendroideae</taxon>
        <taxon>Malaxideae</taxon>
        <taxon>Dendrobiinae</taxon>
        <taxon>Dendrobium</taxon>
    </lineage>
</organism>
<dbReference type="CDD" id="cd02980">
    <property type="entry name" value="TRX_Fd_family"/>
    <property type="match status" value="1"/>
</dbReference>
<dbReference type="Proteomes" id="UP000775213">
    <property type="component" value="Unassembled WGS sequence"/>
</dbReference>
<feature type="region of interest" description="Disordered" evidence="1">
    <location>
        <begin position="130"/>
        <end position="169"/>
    </location>
</feature>
<name>A0AAV7G8D9_DENCH</name>
<sequence length="401" mass="43615">MEVSSTVIRQSVSFLRGAGESSPFSAKIRVIGRQRSVVVVRPWSDEGHRLYYASQPRCGGVRDAKRKEEKKRAALVTELSRDLAALYSTGLGMDGGEGNDGEVREKMIKASSFSEAAELLLAQLNQLKTKEKETKKRKKEEKEALKAAKMRDCAEMSSSSSSESSDSECEVVVMNKPGKNFQEVKPKILDVPDRSPESNQAKMRNCAEMSSSSSSESSDSECEVVVMNKSGKNLQEVKPNILDFPDQSPECHQAESSLEIEVDEKTELNHTELKLEQELSSMSCMNNAAVVDCSSSVVAVAKPLDKIEVCMGGKCKKSGAIGLLQELEKKVGIEGAVVGCKCMGKCKEGPNVRIVNHYSLQDELGEVSKKPLCIGVGLEDVSVIVANFLGEKNIDMGLYGA</sequence>
<keyword evidence="3" id="KW-1185">Reference proteome</keyword>
<dbReference type="EMBL" id="JAGFBR010000017">
    <property type="protein sequence ID" value="KAH0452651.1"/>
    <property type="molecule type" value="Genomic_DNA"/>
</dbReference>
<accession>A0AAV7G8D9</accession>
<feature type="compositionally biased region" description="Basic and acidic residues" evidence="1">
    <location>
        <begin position="130"/>
        <end position="154"/>
    </location>
</feature>
<dbReference type="AlphaFoldDB" id="A0AAV7G8D9"/>